<feature type="region of interest" description="Disordered" evidence="2">
    <location>
        <begin position="466"/>
        <end position="490"/>
    </location>
</feature>
<keyword evidence="1" id="KW-0175">Coiled coil</keyword>
<evidence type="ECO:0000313" key="4">
    <source>
        <dbReference type="Proteomes" id="UP000186955"/>
    </source>
</evidence>
<sequence length="807" mass="90085">MAEELARLTSEVERVVTAPYVPSLQYHPACIALLSSPLPPDFVPPARLAGFITKLVSAMSATPGAETIAPLYALMTGLKGSPNFINEVPTDVMSNLQLEFTKTLRNLDDHMGNLLGLATFAQISMSHRSQLSRHPGVYDESVVYELLRFTVDVLKDDSMGHDSMVNLHVSDLLLSGFQANLSQPMIQTLLSSASTKQAIASLFARFPLLPSQLQCQDAQVCYCACSALQNRVLLNLFEIYFAAALSHSGDTTDIAIMKSFVERTTKSFGKSDCTFARTEHNAYRSSMYLRNRQEFNSKRQPIRDWRSAITEFHMQNAETSHNLLMKKVDDICFDLERRCYDIEGPVRSAEEERDKHKYDAEQLRQQNEDLARQLNQSTQAVSTLQQDLTRLEKHAGLASARAEELSEALELSRQELRDQQHHSDDALRAEQEKARSRELELIATSTEKDDQLEELQESMRQLESQNQLLQQVVETSSHERATSAETNEALGHEISEVRNLLEAKTLFCCQKEDEVKRLLAENNDLQTELGSVQTIIDDQAREIEQLHATLQGVEEKAKTDMLIFNRDKEAEIAKLASEISTQKEVNGRLQKAMQTAASDAAKELQSKDKRIHQLEKKIQSLRDERAAKAREFSEAQQHIGRLMNVMGFSAKSNEKSSSKSQRSRDAIIAPTPSRRQSAVYDDDDDIQLAESFEYLASNLQGPTPKRPKGNGRSIHPLQAPAPKTPAAKNSVTSTNAPKTGLRQPLIEAGTNSPVKSQASLGSKGSQYDSASAGNMGENRLQDLDLDMDLEFSKDFLFTSTAFSPSNN</sequence>
<gene>
    <name evidence="3" type="ORF">PENSUB_10178</name>
</gene>
<proteinExistence type="predicted"/>
<comment type="caution">
    <text evidence="3">The sequence shown here is derived from an EMBL/GenBank/DDBJ whole genome shotgun (WGS) entry which is preliminary data.</text>
</comment>
<dbReference type="AlphaFoldDB" id="A0A1Q5TAV8"/>
<protein>
    <submittedName>
        <fullName evidence="3">Uncharacterized protein</fullName>
    </submittedName>
</protein>
<feature type="region of interest" description="Disordered" evidence="2">
    <location>
        <begin position="650"/>
        <end position="681"/>
    </location>
</feature>
<dbReference type="EMBL" id="MNBE01000695">
    <property type="protein sequence ID" value="OKO97384.1"/>
    <property type="molecule type" value="Genomic_DNA"/>
</dbReference>
<accession>A0A1Q5TAV8</accession>
<evidence type="ECO:0000313" key="3">
    <source>
        <dbReference type="EMBL" id="OKO97384.1"/>
    </source>
</evidence>
<feature type="compositionally biased region" description="Polar residues" evidence="2">
    <location>
        <begin position="466"/>
        <end position="475"/>
    </location>
</feature>
<feature type="compositionally biased region" description="Polar residues" evidence="2">
    <location>
        <begin position="727"/>
        <end position="737"/>
    </location>
</feature>
<name>A0A1Q5TAV8_9EURO</name>
<reference evidence="3 4" key="1">
    <citation type="submission" date="2016-10" db="EMBL/GenBank/DDBJ databases">
        <title>Genome sequence of the ascomycete fungus Penicillium subrubescens.</title>
        <authorList>
            <person name="De Vries R.P."/>
            <person name="Peng M."/>
            <person name="Dilokpimol A."/>
            <person name="Hilden K."/>
            <person name="Makela M.R."/>
            <person name="Grigoriev I."/>
            <person name="Riley R."/>
            <person name="Granchi Z."/>
        </authorList>
    </citation>
    <scope>NUCLEOTIDE SEQUENCE [LARGE SCALE GENOMIC DNA]</scope>
    <source>
        <strain evidence="3 4">CBS 132785</strain>
    </source>
</reference>
<organism evidence="3 4">
    <name type="scientific">Penicillium subrubescens</name>
    <dbReference type="NCBI Taxonomy" id="1316194"/>
    <lineage>
        <taxon>Eukaryota</taxon>
        <taxon>Fungi</taxon>
        <taxon>Dikarya</taxon>
        <taxon>Ascomycota</taxon>
        <taxon>Pezizomycotina</taxon>
        <taxon>Eurotiomycetes</taxon>
        <taxon>Eurotiomycetidae</taxon>
        <taxon>Eurotiales</taxon>
        <taxon>Aspergillaceae</taxon>
        <taxon>Penicillium</taxon>
    </lineage>
</organism>
<dbReference type="Proteomes" id="UP000186955">
    <property type="component" value="Unassembled WGS sequence"/>
</dbReference>
<feature type="region of interest" description="Disordered" evidence="2">
    <location>
        <begin position="697"/>
        <end position="775"/>
    </location>
</feature>
<feature type="compositionally biased region" description="Basic and acidic residues" evidence="2">
    <location>
        <begin position="652"/>
        <end position="665"/>
    </location>
</feature>
<keyword evidence="4" id="KW-1185">Reference proteome</keyword>
<feature type="compositionally biased region" description="Polar residues" evidence="2">
    <location>
        <begin position="749"/>
        <end position="772"/>
    </location>
</feature>
<evidence type="ECO:0000256" key="2">
    <source>
        <dbReference type="SAM" id="MobiDB-lite"/>
    </source>
</evidence>
<evidence type="ECO:0000256" key="1">
    <source>
        <dbReference type="SAM" id="Coils"/>
    </source>
</evidence>
<feature type="coiled-coil region" evidence="1">
    <location>
        <begin position="536"/>
        <end position="638"/>
    </location>
</feature>
<feature type="region of interest" description="Disordered" evidence="2">
    <location>
        <begin position="413"/>
        <end position="435"/>
    </location>
</feature>